<keyword evidence="3" id="KW-1185">Reference proteome</keyword>
<feature type="signal peptide" evidence="1">
    <location>
        <begin position="1"/>
        <end position="21"/>
    </location>
</feature>
<dbReference type="AlphaFoldDB" id="A0A918TR92"/>
<protein>
    <recommendedName>
        <fullName evidence="4">SbsA Ig-like domain-containing protein</fullName>
    </recommendedName>
</protein>
<keyword evidence="1" id="KW-0732">Signal</keyword>
<dbReference type="RefSeq" id="WP_189571204.1">
    <property type="nucleotide sequence ID" value="NZ_BMXI01000012.1"/>
</dbReference>
<evidence type="ECO:0000256" key="1">
    <source>
        <dbReference type="SAM" id="SignalP"/>
    </source>
</evidence>
<comment type="caution">
    <text evidence="2">The sequence shown here is derived from an EMBL/GenBank/DDBJ whole genome shotgun (WGS) entry which is preliminary data.</text>
</comment>
<evidence type="ECO:0000313" key="2">
    <source>
        <dbReference type="EMBL" id="GHC59774.1"/>
    </source>
</evidence>
<reference evidence="2" key="1">
    <citation type="journal article" date="2014" name="Int. J. Syst. Evol. Microbiol.">
        <title>Complete genome sequence of Corynebacterium casei LMG S-19264T (=DSM 44701T), isolated from a smear-ripened cheese.</title>
        <authorList>
            <consortium name="US DOE Joint Genome Institute (JGI-PGF)"/>
            <person name="Walter F."/>
            <person name="Albersmeier A."/>
            <person name="Kalinowski J."/>
            <person name="Ruckert C."/>
        </authorList>
    </citation>
    <scope>NUCLEOTIDE SEQUENCE</scope>
    <source>
        <strain evidence="2">KCTC 12988</strain>
    </source>
</reference>
<proteinExistence type="predicted"/>
<evidence type="ECO:0000313" key="3">
    <source>
        <dbReference type="Proteomes" id="UP000644507"/>
    </source>
</evidence>
<feature type="chain" id="PRO_5037892825" description="SbsA Ig-like domain-containing protein" evidence="1">
    <location>
        <begin position="22"/>
        <end position="478"/>
    </location>
</feature>
<sequence length="478" mass="50949">MKSTLFRLLLAGFFSSGAVFGQSILPEIPAVSPTEVSITFAAPANTSASSFTLESSDSLLTEEWDIESNATFVELGGPSYRVTVPRPAEPNTGRRFYRILLGDQILVSFEGTEFLEGTNGGFPISFSSPFSGNLPYSILASDGTTTEGSLNLSNASTAVIPFQVAEDGAIEGSRFVTLSLDPAVGESVTQSYEIKDNDAIWDGVFTDEDGAELSFCIEELRSGSIKLLSLVNTDDSNFFPAGKGGLFITSTFDENDIEVTLVSNTRLGDESPFGFPSYYSLTLDGVVRPESGGLLYEGANLGDATITHLVGRVNPVVGPPADAYDRDGQNNDSLGAAVPLGSLPGVLNQNGLSIAGDPDFFSFDAPSGLDVTVRIEFFHSDGDLDMKTYNGSDTLLNTSQGTINFEEYTFQSTGGTHKVEIYGFENAENPYRLTISTETLPPPTTGEHLTTTIEGRFAIIKRPLPPQDGKASLLPASN</sequence>
<dbReference type="Proteomes" id="UP000644507">
    <property type="component" value="Unassembled WGS sequence"/>
</dbReference>
<organism evidence="2 3">
    <name type="scientific">Roseibacillus persicicus</name>
    <dbReference type="NCBI Taxonomy" id="454148"/>
    <lineage>
        <taxon>Bacteria</taxon>
        <taxon>Pseudomonadati</taxon>
        <taxon>Verrucomicrobiota</taxon>
        <taxon>Verrucomicrobiia</taxon>
        <taxon>Verrucomicrobiales</taxon>
        <taxon>Verrucomicrobiaceae</taxon>
        <taxon>Roseibacillus</taxon>
    </lineage>
</organism>
<accession>A0A918TR92</accession>
<dbReference type="EMBL" id="BMXI01000012">
    <property type="protein sequence ID" value="GHC59774.1"/>
    <property type="molecule type" value="Genomic_DNA"/>
</dbReference>
<dbReference type="Gene3D" id="2.60.120.380">
    <property type="match status" value="1"/>
</dbReference>
<reference evidence="2" key="2">
    <citation type="submission" date="2020-09" db="EMBL/GenBank/DDBJ databases">
        <authorList>
            <person name="Sun Q."/>
            <person name="Kim S."/>
        </authorList>
    </citation>
    <scope>NUCLEOTIDE SEQUENCE</scope>
    <source>
        <strain evidence="2">KCTC 12988</strain>
    </source>
</reference>
<gene>
    <name evidence="2" type="ORF">GCM10007100_28770</name>
</gene>
<evidence type="ECO:0008006" key="4">
    <source>
        <dbReference type="Google" id="ProtNLM"/>
    </source>
</evidence>
<name>A0A918TR92_9BACT</name>